<dbReference type="InterPro" id="IPR035906">
    <property type="entry name" value="MetI-like_sf"/>
</dbReference>
<sequence>MGKRKEHYAFILPALIALVIIVIFPTIFLWYVSFTNYDLSMGWEKKSFIGLENYVYLFTEDKDFWHSLKISILFMGLTVACEFVLGLGIALLFHRRLWGKRLWMSFLIIPMVITPTIISLIWKLMLNTEYGVLNYMLSLFSIGKVNWLGYKEAFWSLIIVDIWEWTPFMALILYAGLQSLPQEPYEAAIVDGATSTQIFYFLTLPLLKPMIIVALLLRSIDALKIFDVVYGLTQGGPGNATELMSLHIYRLGFRHTNWIGRSSANAVILLLISTFLTMVLLRSLRKSQKGGSDFA</sequence>
<dbReference type="SUPFAM" id="SSF161098">
    <property type="entry name" value="MetI-like"/>
    <property type="match status" value="1"/>
</dbReference>
<dbReference type="EMBL" id="CP121689">
    <property type="protein sequence ID" value="WZL75819.1"/>
    <property type="molecule type" value="Genomic_DNA"/>
</dbReference>
<evidence type="ECO:0000256" key="7">
    <source>
        <dbReference type="RuleBase" id="RU363032"/>
    </source>
</evidence>
<keyword evidence="5 7" id="KW-1133">Transmembrane helix</keyword>
<feature type="transmembrane region" description="Helical" evidence="7">
    <location>
        <begin position="157"/>
        <end position="177"/>
    </location>
</feature>
<evidence type="ECO:0000256" key="6">
    <source>
        <dbReference type="ARBA" id="ARBA00023136"/>
    </source>
</evidence>
<dbReference type="PROSITE" id="PS50928">
    <property type="entry name" value="ABC_TM1"/>
    <property type="match status" value="1"/>
</dbReference>
<evidence type="ECO:0000256" key="5">
    <source>
        <dbReference type="ARBA" id="ARBA00022989"/>
    </source>
</evidence>
<feature type="transmembrane region" description="Helical" evidence="7">
    <location>
        <begin position="105"/>
        <end position="126"/>
    </location>
</feature>
<name>A0ABZ2YA10_9BACT</name>
<protein>
    <submittedName>
        <fullName evidence="9">Sugar ABC transporter permease</fullName>
    </submittedName>
</protein>
<evidence type="ECO:0000256" key="1">
    <source>
        <dbReference type="ARBA" id="ARBA00004651"/>
    </source>
</evidence>
<dbReference type="Proteomes" id="UP001461341">
    <property type="component" value="Chromosome"/>
</dbReference>
<evidence type="ECO:0000256" key="2">
    <source>
        <dbReference type="ARBA" id="ARBA00022448"/>
    </source>
</evidence>
<keyword evidence="2 7" id="KW-0813">Transport</keyword>
<dbReference type="Gene3D" id="1.10.3720.10">
    <property type="entry name" value="MetI-like"/>
    <property type="match status" value="1"/>
</dbReference>
<feature type="domain" description="ABC transmembrane type-1" evidence="8">
    <location>
        <begin position="68"/>
        <end position="280"/>
    </location>
</feature>
<keyword evidence="4 7" id="KW-0812">Transmembrane</keyword>
<keyword evidence="6 7" id="KW-0472">Membrane</keyword>
<feature type="transmembrane region" description="Helical" evidence="7">
    <location>
        <begin position="264"/>
        <end position="284"/>
    </location>
</feature>
<dbReference type="InterPro" id="IPR000515">
    <property type="entry name" value="MetI-like"/>
</dbReference>
<comment type="similarity">
    <text evidence="7">Belongs to the binding-protein-dependent transport system permease family.</text>
</comment>
<feature type="transmembrane region" description="Helical" evidence="7">
    <location>
        <begin position="7"/>
        <end position="32"/>
    </location>
</feature>
<accession>A0ABZ2YA10</accession>
<dbReference type="Pfam" id="PF00528">
    <property type="entry name" value="BPD_transp_1"/>
    <property type="match status" value="1"/>
</dbReference>
<reference evidence="9 10" key="1">
    <citation type="submission" date="2023-03" db="EMBL/GenBank/DDBJ databases">
        <title>Novel Species.</title>
        <authorList>
            <person name="Ma S."/>
        </authorList>
    </citation>
    <scope>NUCLEOTIDE SEQUENCE [LARGE SCALE GENOMIC DNA]</scope>
    <source>
        <strain evidence="9 10">B11</strain>
    </source>
</reference>
<evidence type="ECO:0000313" key="10">
    <source>
        <dbReference type="Proteomes" id="UP001461341"/>
    </source>
</evidence>
<keyword evidence="3" id="KW-1003">Cell membrane</keyword>
<evidence type="ECO:0000256" key="4">
    <source>
        <dbReference type="ARBA" id="ARBA00022692"/>
    </source>
</evidence>
<dbReference type="PANTHER" id="PTHR43005:SF2">
    <property type="entry name" value="INTEGRAL MEMBRANE SUGAR TRANSPORT PROTEIN"/>
    <property type="match status" value="1"/>
</dbReference>
<dbReference type="Gene3D" id="1.20.58.370">
    <property type="entry name" value="MalF N-terminal region-like"/>
    <property type="match status" value="1"/>
</dbReference>
<keyword evidence="10" id="KW-1185">Reference proteome</keyword>
<evidence type="ECO:0000259" key="8">
    <source>
        <dbReference type="PROSITE" id="PS50928"/>
    </source>
</evidence>
<comment type="subcellular location">
    <subcellularLocation>
        <location evidence="1 7">Cell membrane</location>
        <topology evidence="1 7">Multi-pass membrane protein</topology>
    </subcellularLocation>
</comment>
<organism evidence="9 10">
    <name type="scientific">Thermatribacter velox</name>
    <dbReference type="NCBI Taxonomy" id="3039681"/>
    <lineage>
        <taxon>Bacteria</taxon>
        <taxon>Pseudomonadati</taxon>
        <taxon>Atribacterota</taxon>
        <taxon>Atribacteria</taxon>
        <taxon>Atribacterales</taxon>
        <taxon>Thermatribacteraceae</taxon>
        <taxon>Thermatribacter</taxon>
    </lineage>
</organism>
<proteinExistence type="inferred from homology"/>
<gene>
    <name evidence="9" type="ORF">QBE54_09550</name>
</gene>
<dbReference type="InterPro" id="IPR035277">
    <property type="entry name" value="MalF_N"/>
</dbReference>
<evidence type="ECO:0000313" key="9">
    <source>
        <dbReference type="EMBL" id="WZL75819.1"/>
    </source>
</evidence>
<feature type="transmembrane region" description="Helical" evidence="7">
    <location>
        <begin position="70"/>
        <end position="93"/>
    </location>
</feature>
<feature type="transmembrane region" description="Helical" evidence="7">
    <location>
        <begin position="197"/>
        <end position="217"/>
    </location>
</feature>
<dbReference type="CDD" id="cd06261">
    <property type="entry name" value="TM_PBP2"/>
    <property type="match status" value="1"/>
</dbReference>
<dbReference type="SUPFAM" id="SSF160964">
    <property type="entry name" value="MalF N-terminal region-like"/>
    <property type="match status" value="1"/>
</dbReference>
<evidence type="ECO:0000256" key="3">
    <source>
        <dbReference type="ARBA" id="ARBA00022475"/>
    </source>
</evidence>
<dbReference type="RefSeq" id="WP_369017968.1">
    <property type="nucleotide sequence ID" value="NZ_CP121689.1"/>
</dbReference>
<dbReference type="PANTHER" id="PTHR43005">
    <property type="entry name" value="BLR7065 PROTEIN"/>
    <property type="match status" value="1"/>
</dbReference>